<dbReference type="EMBL" id="BAABDE010000034">
    <property type="protein sequence ID" value="GAA3838137.1"/>
    <property type="molecule type" value="Genomic_DNA"/>
</dbReference>
<comment type="caution">
    <text evidence="1">The sequence shown here is derived from an EMBL/GenBank/DDBJ whole genome shotgun (WGS) entry which is preliminary data.</text>
</comment>
<gene>
    <name evidence="1" type="ORF">GCM10022403_083300</name>
</gene>
<evidence type="ECO:0000313" key="2">
    <source>
        <dbReference type="Proteomes" id="UP001501009"/>
    </source>
</evidence>
<proteinExistence type="predicted"/>
<dbReference type="RefSeq" id="WP_275777328.1">
    <property type="nucleotide sequence ID" value="NZ_BAABDE010000034.1"/>
</dbReference>
<organism evidence="1 2">
    <name type="scientific">Streptomyces coacervatus</name>
    <dbReference type="NCBI Taxonomy" id="647381"/>
    <lineage>
        <taxon>Bacteria</taxon>
        <taxon>Bacillati</taxon>
        <taxon>Actinomycetota</taxon>
        <taxon>Actinomycetes</taxon>
        <taxon>Kitasatosporales</taxon>
        <taxon>Streptomycetaceae</taxon>
        <taxon>Streptomyces</taxon>
    </lineage>
</organism>
<accession>A0ABP7J917</accession>
<protein>
    <submittedName>
        <fullName evidence="1">Uncharacterized protein</fullName>
    </submittedName>
</protein>
<evidence type="ECO:0000313" key="1">
    <source>
        <dbReference type="EMBL" id="GAA3838137.1"/>
    </source>
</evidence>
<sequence length="135" mass="14793">MKTHDQLQSIHYSAWVPVEGASAVAAGEWWDAVRVEAGLGIPVVHYFRALSPDRLGPVIADPDMRIPSLYFLIPPGTAADWAAPGSRGLGRNCYVVVPNLCRTAPPGAYWLVRPQYANRHTDPESLRRFLDTAAA</sequence>
<keyword evidence="2" id="KW-1185">Reference proteome</keyword>
<reference evidence="2" key="1">
    <citation type="journal article" date="2019" name="Int. J. Syst. Evol. Microbiol.">
        <title>The Global Catalogue of Microorganisms (GCM) 10K type strain sequencing project: providing services to taxonomists for standard genome sequencing and annotation.</title>
        <authorList>
            <consortium name="The Broad Institute Genomics Platform"/>
            <consortium name="The Broad Institute Genome Sequencing Center for Infectious Disease"/>
            <person name="Wu L."/>
            <person name="Ma J."/>
        </authorList>
    </citation>
    <scope>NUCLEOTIDE SEQUENCE [LARGE SCALE GENOMIC DNA]</scope>
    <source>
        <strain evidence="2">JCM 17138</strain>
    </source>
</reference>
<name>A0ABP7J917_9ACTN</name>
<dbReference type="Proteomes" id="UP001501009">
    <property type="component" value="Unassembled WGS sequence"/>
</dbReference>